<organism evidence="2">
    <name type="scientific">Rouxiella sp. WC2420</name>
    <dbReference type="NCBI Taxonomy" id="3234145"/>
    <lineage>
        <taxon>Bacteria</taxon>
        <taxon>Pseudomonadati</taxon>
        <taxon>Pseudomonadota</taxon>
        <taxon>Gammaproteobacteria</taxon>
        <taxon>Enterobacterales</taxon>
        <taxon>Yersiniaceae</taxon>
        <taxon>Rouxiella</taxon>
    </lineage>
</organism>
<dbReference type="GO" id="GO:0051607">
    <property type="term" value="P:defense response to virus"/>
    <property type="evidence" value="ECO:0007669"/>
    <property type="project" value="UniProtKB-KW"/>
</dbReference>
<dbReference type="EMBL" id="CP165628">
    <property type="protein sequence ID" value="XDU74062.1"/>
    <property type="molecule type" value="Genomic_DNA"/>
</dbReference>
<sequence length="425" mass="47524">MSSQVLEFTAQDSSQVYSWEQMLLEASKKISLSQSQYDLIESRYSQLQKVLDKAQEFCLSGAHIFIQGSIGLKTTVKPAPEAKGDMATIDADAIILLPNASNTSSEDVLLAIEALFKAESTVKADPEQLRRGIRIVYSDENPGFHIDITPAIKAYGNNEDDGYGKLLVPDRQDGWKASSPRSYSKWLESVSTEKIVMISESIRTMDSIVSNEEFAKSTMDPIPQYQEYSDSHPLGATIKLLKRHRDRWAIRSSSELYRPISAVITTLATQAYYNIALRSTSKPMRPIDVMFSIVSDMTQYVNYANDEHQVLNPCDKGENFAEKWNRNNGEGDMYRSAFYEWHADAITDIALGLSDWGTQHRFEQEVSDKFGVPQSMVNEISKEFGRSWTLPGRRTGETLNKTVLSAFGMLSGSGQANAGTVERLG</sequence>
<dbReference type="CDD" id="cd05400">
    <property type="entry name" value="NT_2-5OAS_ClassI-CCAase"/>
    <property type="match status" value="1"/>
</dbReference>
<protein>
    <submittedName>
        <fullName evidence="2">Nucleotidyltransferase</fullName>
    </submittedName>
</protein>
<keyword evidence="1" id="KW-0051">Antiviral defense</keyword>
<dbReference type="RefSeq" id="WP_271311554.1">
    <property type="nucleotide sequence ID" value="NZ_CP165628.1"/>
</dbReference>
<evidence type="ECO:0000313" key="2">
    <source>
        <dbReference type="EMBL" id="XDU74062.1"/>
    </source>
</evidence>
<dbReference type="AlphaFoldDB" id="A0AB39VXU1"/>
<accession>A0AB39VXU1</accession>
<dbReference type="GO" id="GO:0016779">
    <property type="term" value="F:nucleotidyltransferase activity"/>
    <property type="evidence" value="ECO:0007669"/>
    <property type="project" value="InterPro"/>
</dbReference>
<gene>
    <name evidence="2" type="ORF">AB3G37_08315</name>
</gene>
<reference evidence="2" key="1">
    <citation type="submission" date="2024-07" db="EMBL/GenBank/DDBJ databases">
        <authorList>
            <person name="Biller S.J."/>
        </authorList>
    </citation>
    <scope>NUCLEOTIDE SEQUENCE</scope>
    <source>
        <strain evidence="2">WC2420</strain>
    </source>
</reference>
<dbReference type="Pfam" id="PF18144">
    <property type="entry name" value="SMODS"/>
    <property type="match status" value="1"/>
</dbReference>
<proteinExistence type="predicted"/>
<evidence type="ECO:0000256" key="1">
    <source>
        <dbReference type="ARBA" id="ARBA00023118"/>
    </source>
</evidence>
<name>A0AB39VXU1_9GAMM</name>
<dbReference type="InterPro" id="IPR006116">
    <property type="entry name" value="NT_2-5OAS_ClassI-CCAase"/>
</dbReference>